<organism evidence="11 12">
    <name type="scientific">Acropora cervicornis</name>
    <name type="common">Staghorn coral</name>
    <dbReference type="NCBI Taxonomy" id="6130"/>
    <lineage>
        <taxon>Eukaryota</taxon>
        <taxon>Metazoa</taxon>
        <taxon>Cnidaria</taxon>
        <taxon>Anthozoa</taxon>
        <taxon>Hexacorallia</taxon>
        <taxon>Scleractinia</taxon>
        <taxon>Astrocoeniina</taxon>
        <taxon>Acroporidae</taxon>
        <taxon>Acropora</taxon>
    </lineage>
</organism>
<dbReference type="Proteomes" id="UP001249851">
    <property type="component" value="Unassembled WGS sequence"/>
</dbReference>
<evidence type="ECO:0000313" key="11">
    <source>
        <dbReference type="EMBL" id="KAK2564148.1"/>
    </source>
</evidence>
<evidence type="ECO:0000256" key="1">
    <source>
        <dbReference type="ARBA" id="ARBA00005446"/>
    </source>
</evidence>
<dbReference type="Gene3D" id="3.40.50.300">
    <property type="entry name" value="P-loop containing nucleotide triphosphate hydrolases"/>
    <property type="match status" value="2"/>
</dbReference>
<dbReference type="Pfam" id="PF00271">
    <property type="entry name" value="Helicase_C"/>
    <property type="match status" value="1"/>
</dbReference>
<keyword evidence="3" id="KW-0413">Isomerase</keyword>
<dbReference type="GO" id="GO:0000724">
    <property type="term" value="P:double-strand break repair via homologous recombination"/>
    <property type="evidence" value="ECO:0007669"/>
    <property type="project" value="TreeGrafter"/>
</dbReference>
<name>A0AAD9QMQ5_ACRCE</name>
<dbReference type="AlphaFoldDB" id="A0AAD9QMQ5"/>
<proteinExistence type="inferred from homology"/>
<dbReference type="InterPro" id="IPR001650">
    <property type="entry name" value="Helicase_C-like"/>
</dbReference>
<keyword evidence="4" id="KW-0539">Nucleus</keyword>
<comment type="similarity">
    <text evidence="1">Belongs to the helicase family. RecQ subfamily.</text>
</comment>
<keyword evidence="11" id="KW-0378">Hydrolase</keyword>
<evidence type="ECO:0000256" key="8">
    <source>
        <dbReference type="SAM" id="Coils"/>
    </source>
</evidence>
<protein>
    <recommendedName>
        <fullName evidence="6">DNA 3'-5' helicase</fullName>
        <ecNumber evidence="6">5.6.2.4</ecNumber>
    </recommendedName>
    <alternativeName>
        <fullName evidence="7">DNA 3'-5' helicase BLM</fullName>
    </alternativeName>
</protein>
<dbReference type="EC" id="5.6.2.4" evidence="6"/>
<dbReference type="PANTHER" id="PTHR13710:SF153">
    <property type="entry name" value="RECQ-LIKE DNA HELICASE BLM"/>
    <property type="match status" value="1"/>
</dbReference>
<evidence type="ECO:0000256" key="4">
    <source>
        <dbReference type="ARBA" id="ARBA00023242"/>
    </source>
</evidence>
<reference evidence="11" key="1">
    <citation type="journal article" date="2023" name="G3 (Bethesda)">
        <title>Whole genome assembly and annotation of the endangered Caribbean coral Acropora cervicornis.</title>
        <authorList>
            <person name="Selwyn J.D."/>
            <person name="Vollmer S.V."/>
        </authorList>
    </citation>
    <scope>NUCLEOTIDE SEQUENCE</scope>
    <source>
        <strain evidence="11">K2</strain>
    </source>
</reference>
<keyword evidence="11" id="KW-0547">Nucleotide-binding</keyword>
<dbReference type="GO" id="GO:0003677">
    <property type="term" value="F:DNA binding"/>
    <property type="evidence" value="ECO:0007669"/>
    <property type="project" value="UniProtKB-KW"/>
</dbReference>
<keyword evidence="11" id="KW-0067">ATP-binding</keyword>
<keyword evidence="2" id="KW-0238">DNA-binding</keyword>
<dbReference type="GO" id="GO:0043138">
    <property type="term" value="F:3'-5' DNA helicase activity"/>
    <property type="evidence" value="ECO:0007669"/>
    <property type="project" value="UniProtKB-EC"/>
</dbReference>
<feature type="coiled-coil region" evidence="8">
    <location>
        <begin position="412"/>
        <end position="439"/>
    </location>
</feature>
<keyword evidence="12" id="KW-1185">Reference proteome</keyword>
<sequence length="509" mass="57208">MLAAVCKYLHALGHKFPENAVVVVVCPLLAIMEDQVNWLRSLGFKAGFVVESNERDQEILEGSIDLNFLYGSPESLVGDERFRAMLSKEFYQSNTVPIACDEVHTVVHWGESSGYKKPFRKWCGHLGEIRSLLTSAPLLALTATTTTATRKKIMNLLALNYGTELVMSPNRKNVKLSVEKVTNDISKSFSWLCEELLMKRMSCSRTLVYVRDYNSCGQIYGYFMRALGDKAYWPTNASKISCNRIIAMYHSGTVDKIKQKVISSLKDPQGKVRLIIATSALGMGVDIKGLYRVINYGPTPDIESYVQAFGRAGRDGEQSEALLMYHGHQLRLCTPVMLDYLKAETSRRLKILALFDDTNIGTNGVVPKHLCCDICAKDCGCDDKVCHNNNGCMVSLMSKATTSDPKPNGPKRDVSESQRKQLEALLKDCQDKIREEIEQSNLHCLFTSIDHLTCFSNSLIQDVITKCEQLYSLDNILEIICVWNVDHASQIFECLKIVFEDLQEEEEEG</sequence>
<dbReference type="GO" id="GO:0005634">
    <property type="term" value="C:nucleus"/>
    <property type="evidence" value="ECO:0007669"/>
    <property type="project" value="TreeGrafter"/>
</dbReference>
<accession>A0AAD9QMQ5</accession>
<dbReference type="GO" id="GO:0005737">
    <property type="term" value="C:cytoplasm"/>
    <property type="evidence" value="ECO:0007669"/>
    <property type="project" value="TreeGrafter"/>
</dbReference>
<feature type="domain" description="Helicase ATP-binding" evidence="9">
    <location>
        <begin position="1"/>
        <end position="163"/>
    </location>
</feature>
<dbReference type="SMART" id="SM00490">
    <property type="entry name" value="HELICc"/>
    <property type="match status" value="1"/>
</dbReference>
<evidence type="ECO:0000259" key="9">
    <source>
        <dbReference type="PROSITE" id="PS51192"/>
    </source>
</evidence>
<keyword evidence="8" id="KW-0175">Coiled coil</keyword>
<reference evidence="11" key="2">
    <citation type="journal article" date="2023" name="Science">
        <title>Genomic signatures of disease resistance in endangered staghorn corals.</title>
        <authorList>
            <person name="Vollmer S.V."/>
            <person name="Selwyn J.D."/>
            <person name="Despard B.A."/>
            <person name="Roesel C.L."/>
        </authorList>
    </citation>
    <scope>NUCLEOTIDE SEQUENCE</scope>
    <source>
        <strain evidence="11">K2</strain>
    </source>
</reference>
<evidence type="ECO:0000256" key="2">
    <source>
        <dbReference type="ARBA" id="ARBA00023125"/>
    </source>
</evidence>
<dbReference type="PANTHER" id="PTHR13710">
    <property type="entry name" value="DNA HELICASE RECQ FAMILY MEMBER"/>
    <property type="match status" value="1"/>
</dbReference>
<evidence type="ECO:0000256" key="3">
    <source>
        <dbReference type="ARBA" id="ARBA00023235"/>
    </source>
</evidence>
<dbReference type="GO" id="GO:0009378">
    <property type="term" value="F:four-way junction helicase activity"/>
    <property type="evidence" value="ECO:0007669"/>
    <property type="project" value="TreeGrafter"/>
</dbReference>
<feature type="domain" description="Helicase C-terminal" evidence="10">
    <location>
        <begin position="184"/>
        <end position="374"/>
    </location>
</feature>
<comment type="catalytic activity">
    <reaction evidence="5">
        <text>Couples ATP hydrolysis with the unwinding of duplex DNA by translocating in the 3'-5' direction.</text>
        <dbReference type="EC" id="5.6.2.4"/>
    </reaction>
</comment>
<dbReference type="InterPro" id="IPR014001">
    <property type="entry name" value="Helicase_ATP-bd"/>
</dbReference>
<gene>
    <name evidence="11" type="ORF">P5673_012385</name>
</gene>
<dbReference type="InterPro" id="IPR027417">
    <property type="entry name" value="P-loop_NTPase"/>
</dbReference>
<dbReference type="GO" id="GO:0005694">
    <property type="term" value="C:chromosome"/>
    <property type="evidence" value="ECO:0007669"/>
    <property type="project" value="TreeGrafter"/>
</dbReference>
<evidence type="ECO:0000256" key="5">
    <source>
        <dbReference type="ARBA" id="ARBA00034617"/>
    </source>
</evidence>
<keyword evidence="11" id="KW-0347">Helicase</keyword>
<evidence type="ECO:0000313" key="12">
    <source>
        <dbReference type="Proteomes" id="UP001249851"/>
    </source>
</evidence>
<dbReference type="EMBL" id="JARQWQ010000023">
    <property type="protein sequence ID" value="KAK2564148.1"/>
    <property type="molecule type" value="Genomic_DNA"/>
</dbReference>
<dbReference type="PROSITE" id="PS51194">
    <property type="entry name" value="HELICASE_CTER"/>
    <property type="match status" value="1"/>
</dbReference>
<comment type="caution">
    <text evidence="11">The sequence shown here is derived from an EMBL/GenBank/DDBJ whole genome shotgun (WGS) entry which is preliminary data.</text>
</comment>
<evidence type="ECO:0000256" key="6">
    <source>
        <dbReference type="ARBA" id="ARBA00034808"/>
    </source>
</evidence>
<evidence type="ECO:0000259" key="10">
    <source>
        <dbReference type="PROSITE" id="PS51194"/>
    </source>
</evidence>
<dbReference type="SUPFAM" id="SSF52540">
    <property type="entry name" value="P-loop containing nucleoside triphosphate hydrolases"/>
    <property type="match status" value="1"/>
</dbReference>
<evidence type="ECO:0000256" key="7">
    <source>
        <dbReference type="ARBA" id="ARBA00044542"/>
    </source>
</evidence>
<dbReference type="PROSITE" id="PS51192">
    <property type="entry name" value="HELICASE_ATP_BIND_1"/>
    <property type="match status" value="1"/>
</dbReference>